<feature type="domain" description="KANL3/Tex30 alpha/beta hydrolase-like" evidence="1">
    <location>
        <begin position="36"/>
        <end position="228"/>
    </location>
</feature>
<keyword evidence="3" id="KW-1185">Reference proteome</keyword>
<dbReference type="EMBL" id="BMJV01000004">
    <property type="protein sequence ID" value="GGG73108.1"/>
    <property type="molecule type" value="Genomic_DNA"/>
</dbReference>
<gene>
    <name evidence="2" type="ORF">GCM10011415_21680</name>
</gene>
<reference evidence="2" key="2">
    <citation type="submission" date="2020-09" db="EMBL/GenBank/DDBJ databases">
        <authorList>
            <person name="Sun Q."/>
            <person name="Zhou Y."/>
        </authorList>
    </citation>
    <scope>NUCLEOTIDE SEQUENCE</scope>
    <source>
        <strain evidence="2">CGMCC 1.15762</strain>
    </source>
</reference>
<evidence type="ECO:0000313" key="2">
    <source>
        <dbReference type="EMBL" id="GGG73108.1"/>
    </source>
</evidence>
<organism evidence="2 3">
    <name type="scientific">Salipiger pallidus</name>
    <dbReference type="NCBI Taxonomy" id="1775170"/>
    <lineage>
        <taxon>Bacteria</taxon>
        <taxon>Pseudomonadati</taxon>
        <taxon>Pseudomonadota</taxon>
        <taxon>Alphaproteobacteria</taxon>
        <taxon>Rhodobacterales</taxon>
        <taxon>Roseobacteraceae</taxon>
        <taxon>Salipiger</taxon>
    </lineage>
</organism>
<dbReference type="InterPro" id="IPR046879">
    <property type="entry name" value="KANL3/Tex30_Abhydrolase"/>
</dbReference>
<evidence type="ECO:0000259" key="1">
    <source>
        <dbReference type="Pfam" id="PF20408"/>
    </source>
</evidence>
<dbReference type="InterPro" id="IPR026555">
    <property type="entry name" value="NSL3/Tex30"/>
</dbReference>
<dbReference type="Proteomes" id="UP000617145">
    <property type="component" value="Unassembled WGS sequence"/>
</dbReference>
<name>A0A8J2ZK15_9RHOB</name>
<dbReference type="AlphaFoldDB" id="A0A8J2ZK15"/>
<proteinExistence type="predicted"/>
<protein>
    <submittedName>
        <fullName evidence="2">Alpha/beta hydrolase</fullName>
    </submittedName>
</protein>
<sequence>METVILTRNGSALMPDPTTPPDFLMTPARGNAMGLTLLLGHGSGAAMDSGFMDAMANCIAGQGISVARFEFAYMAARRSGGPKRPPPRIDGLLDEYRAAIRALPTQGGLLIGGKSMGGRVASMILQDLYADGTVLGGVCLGYPFHPSGEPDKLRTDHLKDLSAPLLICQGSRDPLGTRDEVTGYGLAPKVALEWLEDGDHDLAPRERVTGLSQADHLAAAAAAIRAWAEGLAETRKAL</sequence>
<keyword evidence="2" id="KW-0378">Hydrolase</keyword>
<dbReference type="Pfam" id="PF20408">
    <property type="entry name" value="Abhydrolase_11"/>
    <property type="match status" value="1"/>
</dbReference>
<dbReference type="Gene3D" id="3.40.50.1820">
    <property type="entry name" value="alpha/beta hydrolase"/>
    <property type="match status" value="1"/>
</dbReference>
<dbReference type="PANTHER" id="PTHR13136:SF11">
    <property type="entry name" value="TESTIS-EXPRESSED PROTEIN 30"/>
    <property type="match status" value="1"/>
</dbReference>
<accession>A0A8J2ZK15</accession>
<comment type="caution">
    <text evidence="2">The sequence shown here is derived from an EMBL/GenBank/DDBJ whole genome shotgun (WGS) entry which is preliminary data.</text>
</comment>
<reference evidence="2" key="1">
    <citation type="journal article" date="2014" name="Int. J. Syst. Evol. Microbiol.">
        <title>Complete genome sequence of Corynebacterium casei LMG S-19264T (=DSM 44701T), isolated from a smear-ripened cheese.</title>
        <authorList>
            <consortium name="US DOE Joint Genome Institute (JGI-PGF)"/>
            <person name="Walter F."/>
            <person name="Albersmeier A."/>
            <person name="Kalinowski J."/>
            <person name="Ruckert C."/>
        </authorList>
    </citation>
    <scope>NUCLEOTIDE SEQUENCE</scope>
    <source>
        <strain evidence="2">CGMCC 1.15762</strain>
    </source>
</reference>
<dbReference type="GO" id="GO:0016787">
    <property type="term" value="F:hydrolase activity"/>
    <property type="evidence" value="ECO:0007669"/>
    <property type="project" value="UniProtKB-KW"/>
</dbReference>
<evidence type="ECO:0000313" key="3">
    <source>
        <dbReference type="Proteomes" id="UP000617145"/>
    </source>
</evidence>
<dbReference type="PANTHER" id="PTHR13136">
    <property type="entry name" value="TESTIS DEVELOPMENT PROTEIN PRTD"/>
    <property type="match status" value="1"/>
</dbReference>
<dbReference type="InterPro" id="IPR029058">
    <property type="entry name" value="AB_hydrolase_fold"/>
</dbReference>
<dbReference type="SUPFAM" id="SSF53474">
    <property type="entry name" value="alpha/beta-Hydrolases"/>
    <property type="match status" value="1"/>
</dbReference>